<name>A0ABV8IEE7_9ACTN</name>
<protein>
    <recommendedName>
        <fullName evidence="3">DUF488 domain-containing protein</fullName>
    </recommendedName>
</protein>
<evidence type="ECO:0000313" key="1">
    <source>
        <dbReference type="EMBL" id="MFC4060210.1"/>
    </source>
</evidence>
<reference evidence="2" key="1">
    <citation type="journal article" date="2019" name="Int. J. Syst. Evol. Microbiol.">
        <title>The Global Catalogue of Microorganisms (GCM) 10K type strain sequencing project: providing services to taxonomists for standard genome sequencing and annotation.</title>
        <authorList>
            <consortium name="The Broad Institute Genomics Platform"/>
            <consortium name="The Broad Institute Genome Sequencing Center for Infectious Disease"/>
            <person name="Wu L."/>
            <person name="Ma J."/>
        </authorList>
    </citation>
    <scope>NUCLEOTIDE SEQUENCE [LARGE SCALE GENOMIC DNA]</scope>
    <source>
        <strain evidence="2">TBRC 4489</strain>
    </source>
</reference>
<organism evidence="1 2">
    <name type="scientific">Planomonospora corallina</name>
    <dbReference type="NCBI Taxonomy" id="1806052"/>
    <lineage>
        <taxon>Bacteria</taxon>
        <taxon>Bacillati</taxon>
        <taxon>Actinomycetota</taxon>
        <taxon>Actinomycetes</taxon>
        <taxon>Streptosporangiales</taxon>
        <taxon>Streptosporangiaceae</taxon>
        <taxon>Planomonospora</taxon>
    </lineage>
</organism>
<keyword evidence="2" id="KW-1185">Reference proteome</keyword>
<comment type="caution">
    <text evidence="1">The sequence shown here is derived from an EMBL/GenBank/DDBJ whole genome shotgun (WGS) entry which is preliminary data.</text>
</comment>
<dbReference type="EMBL" id="JBHSBM010000018">
    <property type="protein sequence ID" value="MFC4060210.1"/>
    <property type="molecule type" value="Genomic_DNA"/>
</dbReference>
<gene>
    <name evidence="1" type="ORF">ACFOWE_18045</name>
</gene>
<evidence type="ECO:0000313" key="2">
    <source>
        <dbReference type="Proteomes" id="UP001595850"/>
    </source>
</evidence>
<dbReference type="Proteomes" id="UP001595850">
    <property type="component" value="Unassembled WGS sequence"/>
</dbReference>
<sequence length="146" mass="16210">MSTPEPAPAPGLRLATCTYQEFLPPMGHPVRTTVGMPRFQLAYSLAGHATRITPKPWFLGKPLDAYTLLYRRHLEESGVDAIAAELAEIATRHEAGRPLVLLCFDRLTTADAWCHRSMFATWWQEKTGQDVPELGALPPISPPSLF</sequence>
<proteinExistence type="predicted"/>
<accession>A0ABV8IEE7</accession>
<evidence type="ECO:0008006" key="3">
    <source>
        <dbReference type="Google" id="ProtNLM"/>
    </source>
</evidence>
<dbReference type="RefSeq" id="WP_377289245.1">
    <property type="nucleotide sequence ID" value="NZ_JBHSBM010000018.1"/>
</dbReference>